<keyword evidence="4" id="KW-1185">Reference proteome</keyword>
<dbReference type="Gene3D" id="2.30.30.140">
    <property type="match status" value="1"/>
</dbReference>
<evidence type="ECO:0000313" key="3">
    <source>
        <dbReference type="EMBL" id="KAF1947832.1"/>
    </source>
</evidence>
<dbReference type="OrthoDB" id="3767798at2759"/>
<organism evidence="3 4">
    <name type="scientific">Clathrospora elynae</name>
    <dbReference type="NCBI Taxonomy" id="706981"/>
    <lineage>
        <taxon>Eukaryota</taxon>
        <taxon>Fungi</taxon>
        <taxon>Dikarya</taxon>
        <taxon>Ascomycota</taxon>
        <taxon>Pezizomycotina</taxon>
        <taxon>Dothideomycetes</taxon>
        <taxon>Pleosporomycetidae</taxon>
        <taxon>Pleosporales</taxon>
        <taxon>Diademaceae</taxon>
        <taxon>Clathrospora</taxon>
    </lineage>
</organism>
<feature type="signal peptide" evidence="2">
    <location>
        <begin position="1"/>
        <end position="16"/>
    </location>
</feature>
<accession>A0A6A5T7M1</accession>
<dbReference type="SUPFAM" id="SSF63748">
    <property type="entry name" value="Tudor/PWWP/MBT"/>
    <property type="match status" value="1"/>
</dbReference>
<keyword evidence="2" id="KW-0732">Signal</keyword>
<feature type="chain" id="PRO_5025495315" description="PWWP domain-containing protein" evidence="2">
    <location>
        <begin position="17"/>
        <end position="466"/>
    </location>
</feature>
<protein>
    <recommendedName>
        <fullName evidence="5">PWWP domain-containing protein</fullName>
    </recommendedName>
</protein>
<dbReference type="AlphaFoldDB" id="A0A6A5T7M1"/>
<proteinExistence type="predicted"/>
<gene>
    <name evidence="3" type="ORF">EJ02DRAFT_449307</name>
</gene>
<evidence type="ECO:0008006" key="5">
    <source>
        <dbReference type="Google" id="ProtNLM"/>
    </source>
</evidence>
<dbReference type="Proteomes" id="UP000800038">
    <property type="component" value="Unassembled WGS sequence"/>
</dbReference>
<sequence>MVFFTPGSLILYRASASLLPQWPAVVCTDDVAPANFVQNRADGYVSLVLLMGEEQQFRWAHTTEMHDFDPFVPFTDEETVENTPGLGDAYEMANFALEAGFGLDHWREQVRKPITISSSGSEDGDADSDPEMRLALRASREHYFGKAPKKRSAILPTPSLSPPKRIRRPSTRFDAFKPAAKTPSSSHPTLSDPWQRHEDPCARSTSTDKNSGIRATHQKTTQWTPFVQRSFMDRLRHGPSSSKPVDDEIEGELCESKDFVQVLVGPKSEVSTLHKQAVWDRDYFRETRLSNLNYFDQNDDGIWQLKHPRLHEIEPADFAFAAEFLESGDFGHKYPEGDEEVHEAFAESISAWDTAEKLGMTDLLDHICDKMERIAPWDMWDVLAFACQVFTSPPPDLTAQTRMKDILATDIAEHYWIYIEDDHLSTTFVQRLRDLPELEHVIYVKRAKALKIRLGLEEEEDVMDMD</sequence>
<name>A0A6A5T7M1_9PLEO</name>
<evidence type="ECO:0000256" key="2">
    <source>
        <dbReference type="SAM" id="SignalP"/>
    </source>
</evidence>
<evidence type="ECO:0000313" key="4">
    <source>
        <dbReference type="Proteomes" id="UP000800038"/>
    </source>
</evidence>
<dbReference type="EMBL" id="ML975997">
    <property type="protein sequence ID" value="KAF1947832.1"/>
    <property type="molecule type" value="Genomic_DNA"/>
</dbReference>
<evidence type="ECO:0000256" key="1">
    <source>
        <dbReference type="SAM" id="MobiDB-lite"/>
    </source>
</evidence>
<feature type="region of interest" description="Disordered" evidence="1">
    <location>
        <begin position="147"/>
        <end position="220"/>
    </location>
</feature>
<reference evidence="3" key="1">
    <citation type="journal article" date="2020" name="Stud. Mycol.">
        <title>101 Dothideomycetes genomes: a test case for predicting lifestyles and emergence of pathogens.</title>
        <authorList>
            <person name="Haridas S."/>
            <person name="Albert R."/>
            <person name="Binder M."/>
            <person name="Bloem J."/>
            <person name="Labutti K."/>
            <person name="Salamov A."/>
            <person name="Andreopoulos B."/>
            <person name="Baker S."/>
            <person name="Barry K."/>
            <person name="Bills G."/>
            <person name="Bluhm B."/>
            <person name="Cannon C."/>
            <person name="Castanera R."/>
            <person name="Culley D."/>
            <person name="Daum C."/>
            <person name="Ezra D."/>
            <person name="Gonzalez J."/>
            <person name="Henrissat B."/>
            <person name="Kuo A."/>
            <person name="Liang C."/>
            <person name="Lipzen A."/>
            <person name="Lutzoni F."/>
            <person name="Magnuson J."/>
            <person name="Mondo S."/>
            <person name="Nolan M."/>
            <person name="Ohm R."/>
            <person name="Pangilinan J."/>
            <person name="Park H.-J."/>
            <person name="Ramirez L."/>
            <person name="Alfaro M."/>
            <person name="Sun H."/>
            <person name="Tritt A."/>
            <person name="Yoshinaga Y."/>
            <person name="Zwiers L.-H."/>
            <person name="Turgeon B."/>
            <person name="Goodwin S."/>
            <person name="Spatafora J."/>
            <person name="Crous P."/>
            <person name="Grigoriev I."/>
        </authorList>
    </citation>
    <scope>NUCLEOTIDE SEQUENCE</scope>
    <source>
        <strain evidence="3">CBS 161.51</strain>
    </source>
</reference>